<protein>
    <recommendedName>
        <fullName evidence="6">Mid2 domain-containing protein</fullName>
    </recommendedName>
</protein>
<feature type="transmembrane region" description="Helical" evidence="2">
    <location>
        <begin position="217"/>
        <end position="237"/>
    </location>
</feature>
<dbReference type="Proteomes" id="UP000184267">
    <property type="component" value="Unassembled WGS sequence"/>
</dbReference>
<evidence type="ECO:0000256" key="2">
    <source>
        <dbReference type="SAM" id="Phobius"/>
    </source>
</evidence>
<keyword evidence="2" id="KW-0472">Membrane</keyword>
<sequence length="366" mass="36839">MFARSKVALTFFCLVVALGLATVSEANSLVTPARGHAELSRMIKKRADSTFPLLPIIGAGADPNTSTASTGASSATSASAASGTSSLATSSLATSSAASTSSSAASSSATSASSATTSSDTSSLASSSATSTSSSTTSSSATSTSSSATPTSTSSDADLTFTNAPGPDTDTQTSSARSTSTNFVTVTDSSAQASATSGASTTGAVTTNDSHITRTTLIVIAVIASTVGGIALAWTIFRKWKLRPSSNFDERMQPIDWQPTAPEDAGIIPSHRRAGSNESHGSFKSSSHGHGAANLQPLPEHDFTAGASTLAPVGGYADLQRGPSPQPSMAELSRGPSMNRPGYDYGVPMHHQGMGGAYDYGHGARY</sequence>
<feature type="region of interest" description="Disordered" evidence="1">
    <location>
        <begin position="103"/>
        <end position="206"/>
    </location>
</feature>
<feature type="chain" id="PRO_5012499418" description="Mid2 domain-containing protein" evidence="3">
    <location>
        <begin position="27"/>
        <end position="366"/>
    </location>
</feature>
<evidence type="ECO:0008006" key="6">
    <source>
        <dbReference type="Google" id="ProtNLM"/>
    </source>
</evidence>
<evidence type="ECO:0000256" key="3">
    <source>
        <dbReference type="SAM" id="SignalP"/>
    </source>
</evidence>
<dbReference type="OrthoDB" id="3261505at2759"/>
<accession>A0A1M2V544</accession>
<keyword evidence="2" id="KW-1133">Transmembrane helix</keyword>
<keyword evidence="2" id="KW-0812">Transmembrane</keyword>
<dbReference type="STRING" id="154538.A0A1M2V544"/>
<feature type="signal peptide" evidence="3">
    <location>
        <begin position="1"/>
        <end position="26"/>
    </location>
</feature>
<evidence type="ECO:0000313" key="5">
    <source>
        <dbReference type="Proteomes" id="UP000184267"/>
    </source>
</evidence>
<keyword evidence="5" id="KW-1185">Reference proteome</keyword>
<reference evidence="4 5" key="1">
    <citation type="submission" date="2016-10" db="EMBL/GenBank/DDBJ databases">
        <title>Genome sequence of the basidiomycete white-rot fungus Trametes pubescens.</title>
        <authorList>
            <person name="Makela M.R."/>
            <person name="Granchi Z."/>
            <person name="Peng M."/>
            <person name="De Vries R.P."/>
            <person name="Grigoriev I."/>
            <person name="Riley R."/>
            <person name="Hilden K."/>
        </authorList>
    </citation>
    <scope>NUCLEOTIDE SEQUENCE [LARGE SCALE GENOMIC DNA]</scope>
    <source>
        <strain evidence="4 5">FBCC735</strain>
    </source>
</reference>
<evidence type="ECO:0000256" key="1">
    <source>
        <dbReference type="SAM" id="MobiDB-lite"/>
    </source>
</evidence>
<dbReference type="EMBL" id="MNAD01001650">
    <property type="protein sequence ID" value="OJT02740.1"/>
    <property type="molecule type" value="Genomic_DNA"/>
</dbReference>
<feature type="region of interest" description="Disordered" evidence="1">
    <location>
        <begin position="250"/>
        <end position="341"/>
    </location>
</feature>
<dbReference type="OMA" id="NPIPDHD"/>
<feature type="compositionally biased region" description="Low complexity" evidence="1">
    <location>
        <begin position="184"/>
        <end position="206"/>
    </location>
</feature>
<organism evidence="4 5">
    <name type="scientific">Trametes pubescens</name>
    <name type="common">White-rot fungus</name>
    <dbReference type="NCBI Taxonomy" id="154538"/>
    <lineage>
        <taxon>Eukaryota</taxon>
        <taxon>Fungi</taxon>
        <taxon>Dikarya</taxon>
        <taxon>Basidiomycota</taxon>
        <taxon>Agaricomycotina</taxon>
        <taxon>Agaricomycetes</taxon>
        <taxon>Polyporales</taxon>
        <taxon>Polyporaceae</taxon>
        <taxon>Trametes</taxon>
    </lineage>
</organism>
<feature type="compositionally biased region" description="Polar residues" evidence="1">
    <location>
        <begin position="169"/>
        <end position="183"/>
    </location>
</feature>
<dbReference type="AlphaFoldDB" id="A0A1M2V544"/>
<feature type="compositionally biased region" description="Low complexity" evidence="1">
    <location>
        <begin position="103"/>
        <end position="160"/>
    </location>
</feature>
<name>A0A1M2V544_TRAPU</name>
<comment type="caution">
    <text evidence="4">The sequence shown here is derived from an EMBL/GenBank/DDBJ whole genome shotgun (WGS) entry which is preliminary data.</text>
</comment>
<gene>
    <name evidence="4" type="ORF">TRAPUB_6734</name>
</gene>
<proteinExistence type="predicted"/>
<keyword evidence="3" id="KW-0732">Signal</keyword>
<feature type="compositionally biased region" description="Low complexity" evidence="1">
    <location>
        <begin position="276"/>
        <end position="291"/>
    </location>
</feature>
<evidence type="ECO:0000313" key="4">
    <source>
        <dbReference type="EMBL" id="OJT02740.1"/>
    </source>
</evidence>